<dbReference type="CDD" id="cd07722">
    <property type="entry name" value="LACTB2-like_MBL-fold"/>
    <property type="match status" value="1"/>
</dbReference>
<dbReference type="PANTHER" id="PTHR23131:SF0">
    <property type="entry name" value="ENDORIBONUCLEASE LACTB2"/>
    <property type="match status" value="1"/>
</dbReference>
<accession>A0A0K2U304</accession>
<dbReference type="InterPro" id="IPR047921">
    <property type="entry name" value="LACTB2-like_MBL-fold"/>
</dbReference>
<feature type="domain" description="Metallo-beta-lactamase" evidence="6">
    <location>
        <begin position="45"/>
        <end position="207"/>
    </location>
</feature>
<evidence type="ECO:0000313" key="7">
    <source>
        <dbReference type="EMBL" id="CDW32317.1"/>
    </source>
</evidence>
<sequence length="297" mass="33445">MSCNETESSLTSRINMSAIIPKIQNISKGVIRVLGCNPSPMTLQGTNTYIIGSGKSRTLIDTGDGNSPEYINNLKYISQQEDFSISDILITHWHHDHTGGIEPLLKTFPSQEIRVHKLPFAQEDQRDYIPLKDGQIINAGEKTSLQVVYTPGHTPDHVIIHYIEEKIVFSGDCILGEGTAVFDNLKDYLESLQTIIELSPKKIYPGHGPIIEEPIPKLQYYIAHRNQREEQILGAFNESSISSLSIVEIVKKIYVDTPKNLLMAAASNVKHHIDKLIQDEILEQDETDSNKYRLIKQ</sequence>
<dbReference type="GO" id="GO:0016787">
    <property type="term" value="F:hydrolase activity"/>
    <property type="evidence" value="ECO:0007669"/>
    <property type="project" value="UniProtKB-KW"/>
</dbReference>
<dbReference type="InterPro" id="IPR036866">
    <property type="entry name" value="RibonucZ/Hydroxyglut_hydro"/>
</dbReference>
<evidence type="ECO:0000256" key="3">
    <source>
        <dbReference type="ARBA" id="ARBA00022801"/>
    </source>
</evidence>
<comment type="similarity">
    <text evidence="1">Belongs to the metallo-beta-lactamase superfamily. Glyoxalase II family.</text>
</comment>
<evidence type="ECO:0000256" key="4">
    <source>
        <dbReference type="ARBA" id="ARBA00022833"/>
    </source>
</evidence>
<dbReference type="OMA" id="WQAMDVV"/>
<dbReference type="FunFam" id="3.60.15.10:FF:000017">
    <property type="entry name" value="Lactamase beta 2"/>
    <property type="match status" value="1"/>
</dbReference>
<dbReference type="InterPro" id="IPR001279">
    <property type="entry name" value="Metallo-B-lactamas"/>
</dbReference>
<dbReference type="SMART" id="SM00849">
    <property type="entry name" value="Lactamase_B"/>
    <property type="match status" value="1"/>
</dbReference>
<dbReference type="InterPro" id="IPR036388">
    <property type="entry name" value="WH-like_DNA-bd_sf"/>
</dbReference>
<dbReference type="Pfam" id="PF17778">
    <property type="entry name" value="WHD_BLACT"/>
    <property type="match status" value="1"/>
</dbReference>
<dbReference type="Gene3D" id="3.60.15.10">
    <property type="entry name" value="Ribonuclease Z/Hydroxyacylglutathione hydrolase-like"/>
    <property type="match status" value="1"/>
</dbReference>
<dbReference type="PANTHER" id="PTHR23131">
    <property type="entry name" value="ENDORIBONUCLEASE LACTB2"/>
    <property type="match status" value="1"/>
</dbReference>
<dbReference type="AlphaFoldDB" id="A0A0K2U304"/>
<dbReference type="Gene3D" id="1.10.10.10">
    <property type="entry name" value="Winged helix-like DNA-binding domain superfamily/Winged helix DNA-binding domain"/>
    <property type="match status" value="1"/>
</dbReference>
<dbReference type="OrthoDB" id="17458at2759"/>
<evidence type="ECO:0000256" key="1">
    <source>
        <dbReference type="ARBA" id="ARBA00006759"/>
    </source>
</evidence>
<evidence type="ECO:0000259" key="6">
    <source>
        <dbReference type="SMART" id="SM00849"/>
    </source>
</evidence>
<keyword evidence="3" id="KW-0378">Hydrolase</keyword>
<dbReference type="SUPFAM" id="SSF56281">
    <property type="entry name" value="Metallo-hydrolase/oxidoreductase"/>
    <property type="match status" value="1"/>
</dbReference>
<reference evidence="7" key="1">
    <citation type="submission" date="2014-05" db="EMBL/GenBank/DDBJ databases">
        <authorList>
            <person name="Chronopoulou M."/>
        </authorList>
    </citation>
    <scope>NUCLEOTIDE SEQUENCE</scope>
    <source>
        <tissue evidence="7">Whole organism</tissue>
    </source>
</reference>
<organism evidence="7">
    <name type="scientific">Lepeophtheirus salmonis</name>
    <name type="common">Salmon louse</name>
    <name type="synonym">Caligus salmonis</name>
    <dbReference type="NCBI Taxonomy" id="72036"/>
    <lineage>
        <taxon>Eukaryota</taxon>
        <taxon>Metazoa</taxon>
        <taxon>Ecdysozoa</taxon>
        <taxon>Arthropoda</taxon>
        <taxon>Crustacea</taxon>
        <taxon>Multicrustacea</taxon>
        <taxon>Hexanauplia</taxon>
        <taxon>Copepoda</taxon>
        <taxon>Siphonostomatoida</taxon>
        <taxon>Caligidae</taxon>
        <taxon>Lepeophtheirus</taxon>
    </lineage>
</organism>
<proteinExistence type="inferred from homology"/>
<dbReference type="InterPro" id="IPR041516">
    <property type="entry name" value="LACTB2_WH"/>
</dbReference>
<dbReference type="InterPro" id="IPR050662">
    <property type="entry name" value="Sec-metab_biosynth-thioest"/>
</dbReference>
<name>A0A0K2U304_LEPSM</name>
<keyword evidence="4" id="KW-0862">Zinc</keyword>
<dbReference type="EMBL" id="HACA01014956">
    <property type="protein sequence ID" value="CDW32317.1"/>
    <property type="molecule type" value="Transcribed_RNA"/>
</dbReference>
<dbReference type="GO" id="GO:0031123">
    <property type="term" value="P:RNA 3'-end processing"/>
    <property type="evidence" value="ECO:0007669"/>
    <property type="project" value="UniProtKB-ARBA"/>
</dbReference>
<protein>
    <recommendedName>
        <fullName evidence="5">Beta-lactamase-like protein 2 homolog</fullName>
    </recommendedName>
</protein>
<evidence type="ECO:0000256" key="5">
    <source>
        <dbReference type="ARBA" id="ARBA00069358"/>
    </source>
</evidence>
<evidence type="ECO:0000256" key="2">
    <source>
        <dbReference type="ARBA" id="ARBA00022723"/>
    </source>
</evidence>
<keyword evidence="2" id="KW-0479">Metal-binding</keyword>
<dbReference type="GO" id="GO:0046872">
    <property type="term" value="F:metal ion binding"/>
    <property type="evidence" value="ECO:0007669"/>
    <property type="project" value="UniProtKB-KW"/>
</dbReference>
<dbReference type="Pfam" id="PF00753">
    <property type="entry name" value="Lactamase_B"/>
    <property type="match status" value="1"/>
</dbReference>